<name>A0AA92V1S3_9BACT</name>
<proteinExistence type="predicted"/>
<gene>
    <name evidence="1" type="ORF">DW916_08620</name>
</gene>
<protein>
    <submittedName>
        <fullName evidence="1">Uncharacterized protein</fullName>
    </submittedName>
</protein>
<reference evidence="1 2" key="1">
    <citation type="submission" date="2018-08" db="EMBL/GenBank/DDBJ databases">
        <title>A genome reference for cultivated species of the human gut microbiota.</title>
        <authorList>
            <person name="Zou Y."/>
            <person name="Xue W."/>
            <person name="Luo G."/>
        </authorList>
    </citation>
    <scope>NUCLEOTIDE SEQUENCE [LARGE SCALE GENOMIC DNA]</scope>
    <source>
        <strain evidence="1 2">AM42-23AC</strain>
    </source>
</reference>
<dbReference type="Proteomes" id="UP000284990">
    <property type="component" value="Unassembled WGS sequence"/>
</dbReference>
<evidence type="ECO:0000313" key="1">
    <source>
        <dbReference type="EMBL" id="RHA86661.1"/>
    </source>
</evidence>
<comment type="caution">
    <text evidence="1">The sequence shown here is derived from an EMBL/GenBank/DDBJ whole genome shotgun (WGS) entry which is preliminary data.</text>
</comment>
<dbReference type="AlphaFoldDB" id="A0AA92V1S3"/>
<dbReference type="EMBL" id="QSFW01000015">
    <property type="protein sequence ID" value="RHA86661.1"/>
    <property type="molecule type" value="Genomic_DNA"/>
</dbReference>
<dbReference type="RefSeq" id="WP_118190639.1">
    <property type="nucleotide sequence ID" value="NZ_QSFW01000015.1"/>
</dbReference>
<organism evidence="1 2">
    <name type="scientific">Segatella copri</name>
    <dbReference type="NCBI Taxonomy" id="165179"/>
    <lineage>
        <taxon>Bacteria</taxon>
        <taxon>Pseudomonadati</taxon>
        <taxon>Bacteroidota</taxon>
        <taxon>Bacteroidia</taxon>
        <taxon>Bacteroidales</taxon>
        <taxon>Prevotellaceae</taxon>
        <taxon>Segatella</taxon>
    </lineage>
</organism>
<sequence length="59" mass="6939">MKWNIFLMILNSKKDKGQIPKMELALLFQISLHLYLVKTDDERSLLPDILIWLNPDDGL</sequence>
<evidence type="ECO:0000313" key="2">
    <source>
        <dbReference type="Proteomes" id="UP000284990"/>
    </source>
</evidence>
<accession>A0AA92V1S3</accession>